<proteinExistence type="predicted"/>
<evidence type="ECO:0000313" key="1">
    <source>
        <dbReference type="EMBL" id="GFK94430.1"/>
    </source>
</evidence>
<protein>
    <recommendedName>
        <fullName evidence="3">SIR2-like domain-containing protein</fullName>
    </recommendedName>
</protein>
<evidence type="ECO:0000313" key="2">
    <source>
        <dbReference type="Proteomes" id="UP000494245"/>
    </source>
</evidence>
<gene>
    <name evidence="1" type="ORF">NNJEOMEG_02275</name>
</gene>
<accession>A0A6V8LU09</accession>
<dbReference type="Pfam" id="PF13289">
    <property type="entry name" value="SIR2_2"/>
    <property type="match status" value="1"/>
</dbReference>
<dbReference type="AlphaFoldDB" id="A0A6V8LU09"/>
<comment type="caution">
    <text evidence="1">The sequence shown here is derived from an EMBL/GenBank/DDBJ whole genome shotgun (WGS) entry which is preliminary data.</text>
</comment>
<sequence>MKKFILTSIEKIRNSLGSGKAIVFVGSGVSLNSGMPSWSELVQKFANELDVDSNNLSSDDYIKIPQYYYNERGSKEYFDLLRQSVDCRLKPNPIHNVIVKLNPWHIITTNFDSLIESSVDESDTKYHLVKENKDIAYGDSNRMIIKMHGDIDTCNTVLKEDDYLSYSSNFRLIENTVKTLLSSYTTIFVGFSTDDPNFKILYQWVKNELGLHMNEAYLIDTSRTYSKLLFDYYKSRGIKTLYIKDLEKMDQDYCLFLSRIALEEEYKQIGADSGKRLYAVLQYILNKPAVSFSDHVAKLYNALEPYAKLNALLPSMIVEAIGGKAVHNYRAHGDLTILNNNEYYKFYVELFDDGKRWRNVFKENRVKLTTILKTLKKAGINTLCLSDGSHKFRFNNLKDDSLGFPSEMFDSIITFDNEKLELLLNKLLSGMPIEDRTAHVLSAAYCHYKLGNYIESYAELKRVSAESHKAKDYILMAIAEFNIKLLSFYIKVNHPKSDFPEIWSYADKIDLDGILSRLAPSQRHVGMALKKVFDFDYVNEYLVRSNSKYEAVLNQKSMIESGGASFNSALAEQHTNATTFYLFVVTNFIMMDAYTQYRGVLVDYVRTIFASHSITPAEKNPFISPDDHFKASEIDYFCIFIAANCMTFDDVSAMFSNNSMDRIVLSKDACDNMILAIENSSKHKFSFFNQPNTTHILMLLLARSNADHVLVQNALNIYLQYIVTAKRNYEYASIILASLNKNSPSILSGFDFEHFVQLLLNMCIAGHFDVLFDEFSRLLRNIFYISAEYGKIYEKSAITIDSFLCRVDALISSDDIHGYRLFQYICIDMCAVLPISERSHIESVISNIAIDKYDGVYESIRIDILLEALRSSVACSEDISKRVVEYLTKNINKIDQYDADYSEIISNASALHVAKLIVLPDSIVDKISTRTDFSGFVINPAGFNYAKFKIEWLRYIPESVLGKYLKNSNVITLVKNDLMRMMPARFKFFYRRLLDVYFQDGD</sequence>
<dbReference type="Gene3D" id="3.40.50.1220">
    <property type="entry name" value="TPP-binding domain"/>
    <property type="match status" value="1"/>
</dbReference>
<reference evidence="1 2" key="1">
    <citation type="submission" date="2020-04" db="EMBL/GenBank/DDBJ databases">
        <authorList>
            <consortium name="Desulfovibrio sp. FSS-1 genome sequencing consortium"/>
            <person name="Shimoshige H."/>
            <person name="Kobayashi H."/>
            <person name="Maekawa T."/>
        </authorList>
    </citation>
    <scope>NUCLEOTIDE SEQUENCE [LARGE SCALE GENOMIC DNA]</scope>
    <source>
        <strain evidence="1 2">SIID29052-01</strain>
    </source>
</reference>
<organism evidence="1 2">
    <name type="scientific">Fundidesulfovibrio magnetotacticus</name>
    <dbReference type="NCBI Taxonomy" id="2730080"/>
    <lineage>
        <taxon>Bacteria</taxon>
        <taxon>Pseudomonadati</taxon>
        <taxon>Thermodesulfobacteriota</taxon>
        <taxon>Desulfovibrionia</taxon>
        <taxon>Desulfovibrionales</taxon>
        <taxon>Desulfovibrionaceae</taxon>
        <taxon>Fundidesulfovibrio</taxon>
    </lineage>
</organism>
<dbReference type="Proteomes" id="UP000494245">
    <property type="component" value="Unassembled WGS sequence"/>
</dbReference>
<dbReference type="SUPFAM" id="SSF52467">
    <property type="entry name" value="DHS-like NAD/FAD-binding domain"/>
    <property type="match status" value="1"/>
</dbReference>
<dbReference type="InterPro" id="IPR029035">
    <property type="entry name" value="DHS-like_NAD/FAD-binding_dom"/>
</dbReference>
<name>A0A6V8LU09_9BACT</name>
<evidence type="ECO:0008006" key="3">
    <source>
        <dbReference type="Google" id="ProtNLM"/>
    </source>
</evidence>
<dbReference type="EMBL" id="BLTE01000010">
    <property type="protein sequence ID" value="GFK94430.1"/>
    <property type="molecule type" value="Genomic_DNA"/>
</dbReference>
<keyword evidence="2" id="KW-1185">Reference proteome</keyword>
<reference evidence="1 2" key="2">
    <citation type="submission" date="2020-05" db="EMBL/GenBank/DDBJ databases">
        <title>Draft genome sequence of Desulfovibrio sp. strainFSS-1.</title>
        <authorList>
            <person name="Shimoshige H."/>
            <person name="Kobayashi H."/>
            <person name="Maekawa T."/>
        </authorList>
    </citation>
    <scope>NUCLEOTIDE SEQUENCE [LARGE SCALE GENOMIC DNA]</scope>
    <source>
        <strain evidence="1 2">SIID29052-01</strain>
    </source>
</reference>